<feature type="domain" description="OmpA-like" evidence="11">
    <location>
        <begin position="70"/>
        <end position="184"/>
    </location>
</feature>
<evidence type="ECO:0000256" key="10">
    <source>
        <dbReference type="SAM" id="SignalP"/>
    </source>
</evidence>
<evidence type="ECO:0000256" key="6">
    <source>
        <dbReference type="ARBA" id="ARBA00023288"/>
    </source>
</evidence>
<keyword evidence="4 8" id="KW-0564">Palmitate</keyword>
<dbReference type="InterPro" id="IPR039001">
    <property type="entry name" value="Pal"/>
</dbReference>
<evidence type="ECO:0000256" key="3">
    <source>
        <dbReference type="ARBA" id="ARBA00023136"/>
    </source>
</evidence>
<proteinExistence type="inferred from homology"/>
<reference evidence="12 13" key="1">
    <citation type="submission" date="2020-05" db="EMBL/GenBank/DDBJ databases">
        <title>Aquincola sp. isolate from soil.</title>
        <authorList>
            <person name="Han J."/>
            <person name="Kim D.-U."/>
        </authorList>
    </citation>
    <scope>NUCLEOTIDE SEQUENCE [LARGE SCALE GENOMIC DNA]</scope>
    <source>
        <strain evidence="12 13">S2</strain>
    </source>
</reference>
<comment type="subcellular location">
    <subcellularLocation>
        <location evidence="8">Cell outer membrane</location>
        <topology evidence="8">Lipid-anchor</topology>
    </subcellularLocation>
</comment>
<dbReference type="SUPFAM" id="SSF103088">
    <property type="entry name" value="OmpA-like"/>
    <property type="match status" value="1"/>
</dbReference>
<dbReference type="InterPro" id="IPR006664">
    <property type="entry name" value="OMP_bac"/>
</dbReference>
<evidence type="ECO:0000256" key="8">
    <source>
        <dbReference type="HAMAP-Rule" id="MF_02204"/>
    </source>
</evidence>
<comment type="function">
    <text evidence="8">Part of the Tol-Pal system, which plays a role in outer membrane invagination during cell division and is important for maintaining outer membrane integrity.</text>
</comment>
<dbReference type="PANTHER" id="PTHR30329">
    <property type="entry name" value="STATOR ELEMENT OF FLAGELLAR MOTOR COMPLEX"/>
    <property type="match status" value="1"/>
</dbReference>
<sequence>MMHALRTTTLCAAVAAVAALLAGCGSSVKLDDQAPVESRTGSGTTSTTPRAAATGPSGSSSVTPVTIPGGTVSAANLGRLVYFDFDSFTVKEDFRPLIESHAKVLATNKGKRMTIEGHTDERGGREYNLALGQKRAEAVAKSLALLGATDAQLEAVSFGKERPVVEGHDESSWAKNRRAELKDR</sequence>
<feature type="region of interest" description="Disordered" evidence="9">
    <location>
        <begin position="32"/>
        <end position="64"/>
    </location>
</feature>
<keyword evidence="5 8" id="KW-0998">Cell outer membrane</keyword>
<evidence type="ECO:0000256" key="5">
    <source>
        <dbReference type="ARBA" id="ARBA00023237"/>
    </source>
</evidence>
<dbReference type="InterPro" id="IPR006665">
    <property type="entry name" value="OmpA-like"/>
</dbReference>
<protein>
    <recommendedName>
        <fullName evidence="8">Peptidoglycan-associated lipoprotein</fullName>
        <shortName evidence="8">PAL</shortName>
    </recommendedName>
</protein>
<dbReference type="InterPro" id="IPR050330">
    <property type="entry name" value="Bact_OuterMem_StrucFunc"/>
</dbReference>
<feature type="signal peptide" evidence="10">
    <location>
        <begin position="1"/>
        <end position="22"/>
    </location>
</feature>
<evidence type="ECO:0000256" key="1">
    <source>
        <dbReference type="ARBA" id="ARBA00022618"/>
    </source>
</evidence>
<organism evidence="12 13">
    <name type="scientific">Pseudaquabacterium terrae</name>
    <dbReference type="NCBI Taxonomy" id="2732868"/>
    <lineage>
        <taxon>Bacteria</taxon>
        <taxon>Pseudomonadati</taxon>
        <taxon>Pseudomonadota</taxon>
        <taxon>Betaproteobacteria</taxon>
        <taxon>Burkholderiales</taxon>
        <taxon>Sphaerotilaceae</taxon>
        <taxon>Pseudaquabacterium</taxon>
    </lineage>
</organism>
<dbReference type="CDD" id="cd07185">
    <property type="entry name" value="OmpA_C-like"/>
    <property type="match status" value="1"/>
</dbReference>
<keyword evidence="1 8" id="KW-0132">Cell division</keyword>
<dbReference type="InterPro" id="IPR014169">
    <property type="entry name" value="Pal_lipo_C"/>
</dbReference>
<dbReference type="RefSeq" id="WP_173122650.1">
    <property type="nucleotide sequence ID" value="NZ_JABRWJ010000003.1"/>
</dbReference>
<evidence type="ECO:0000256" key="7">
    <source>
        <dbReference type="ARBA" id="ARBA00023306"/>
    </source>
</evidence>
<evidence type="ECO:0000259" key="11">
    <source>
        <dbReference type="PROSITE" id="PS51123"/>
    </source>
</evidence>
<dbReference type="PRINTS" id="PR01021">
    <property type="entry name" value="OMPADOMAIN"/>
</dbReference>
<evidence type="ECO:0000256" key="4">
    <source>
        <dbReference type="ARBA" id="ARBA00023139"/>
    </source>
</evidence>
<feature type="compositionally biased region" description="Low complexity" evidence="9">
    <location>
        <begin position="38"/>
        <end position="58"/>
    </location>
</feature>
<dbReference type="Proteomes" id="UP000737171">
    <property type="component" value="Unassembled WGS sequence"/>
</dbReference>
<dbReference type="HAMAP" id="MF_02204">
    <property type="entry name" value="Pal"/>
    <property type="match status" value="1"/>
</dbReference>
<dbReference type="Pfam" id="PF00691">
    <property type="entry name" value="OmpA"/>
    <property type="match status" value="1"/>
</dbReference>
<feature type="chain" id="PRO_5047269134" description="Peptidoglycan-associated lipoprotein" evidence="10">
    <location>
        <begin position="23"/>
        <end position="184"/>
    </location>
</feature>
<dbReference type="NCBIfam" id="TIGR02802">
    <property type="entry name" value="Pal_lipo"/>
    <property type="match status" value="1"/>
</dbReference>
<dbReference type="PROSITE" id="PS51123">
    <property type="entry name" value="OMPA_2"/>
    <property type="match status" value="1"/>
</dbReference>
<comment type="caution">
    <text evidence="12">The sequence shown here is derived from an EMBL/GenBank/DDBJ whole genome shotgun (WGS) entry which is preliminary data.</text>
</comment>
<dbReference type="Gene3D" id="3.30.1330.60">
    <property type="entry name" value="OmpA-like domain"/>
    <property type="match status" value="1"/>
</dbReference>
<name>A0ABX2EFY2_9BURK</name>
<keyword evidence="7 8" id="KW-0131">Cell cycle</keyword>
<keyword evidence="3 8" id="KW-0472">Membrane</keyword>
<dbReference type="EMBL" id="JABRWJ010000003">
    <property type="protein sequence ID" value="NRF67544.1"/>
    <property type="molecule type" value="Genomic_DNA"/>
</dbReference>
<comment type="subunit">
    <text evidence="8">The Tol-Pal system is composed of five core proteins: the inner membrane proteins TolA, TolQ and TolR, the periplasmic protein TolB and the outer membrane protein Pal. They form a network linking the inner and outer membranes and the peptidoglycan layer.</text>
</comment>
<keyword evidence="13" id="KW-1185">Reference proteome</keyword>
<keyword evidence="6 8" id="KW-0449">Lipoprotein</keyword>
<accession>A0ABX2EFY2</accession>
<evidence type="ECO:0000313" key="12">
    <source>
        <dbReference type="EMBL" id="NRF67544.1"/>
    </source>
</evidence>
<evidence type="ECO:0000256" key="2">
    <source>
        <dbReference type="ARBA" id="ARBA00022729"/>
    </source>
</evidence>
<dbReference type="PROSITE" id="PS51257">
    <property type="entry name" value="PROKAR_LIPOPROTEIN"/>
    <property type="match status" value="1"/>
</dbReference>
<keyword evidence="2 8" id="KW-0732">Signal</keyword>
<comment type="similarity">
    <text evidence="8">Belongs to the Pal lipoprotein family.</text>
</comment>
<gene>
    <name evidence="8 12" type="primary">pal</name>
    <name evidence="12" type="ORF">HLB44_11165</name>
</gene>
<dbReference type="InterPro" id="IPR036737">
    <property type="entry name" value="OmpA-like_sf"/>
</dbReference>
<dbReference type="PANTHER" id="PTHR30329:SF21">
    <property type="entry name" value="LIPOPROTEIN YIAD-RELATED"/>
    <property type="match status" value="1"/>
</dbReference>
<evidence type="ECO:0000313" key="13">
    <source>
        <dbReference type="Proteomes" id="UP000737171"/>
    </source>
</evidence>
<evidence type="ECO:0000256" key="9">
    <source>
        <dbReference type="SAM" id="MobiDB-lite"/>
    </source>
</evidence>